<evidence type="ECO:0000313" key="2">
    <source>
        <dbReference type="EMBL" id="EDL98634.1"/>
    </source>
</evidence>
<organism evidence="2 3">
    <name type="scientific">Rattus norvegicus</name>
    <name type="common">Rat</name>
    <dbReference type="NCBI Taxonomy" id="10116"/>
    <lineage>
        <taxon>Eukaryota</taxon>
        <taxon>Metazoa</taxon>
        <taxon>Chordata</taxon>
        <taxon>Craniata</taxon>
        <taxon>Vertebrata</taxon>
        <taxon>Euteleostomi</taxon>
        <taxon>Mammalia</taxon>
        <taxon>Eutheria</taxon>
        <taxon>Euarchontoglires</taxon>
        <taxon>Glires</taxon>
        <taxon>Rodentia</taxon>
        <taxon>Myomorpha</taxon>
        <taxon>Muroidea</taxon>
        <taxon>Muridae</taxon>
        <taxon>Murinae</taxon>
        <taxon>Rattus</taxon>
    </lineage>
</organism>
<name>A6IIR4_RAT</name>
<feature type="region of interest" description="Disordered" evidence="1">
    <location>
        <begin position="1"/>
        <end position="35"/>
    </location>
</feature>
<reference evidence="3" key="1">
    <citation type="submission" date="2005-09" db="EMBL/GenBank/DDBJ databases">
        <authorList>
            <person name="Mural R.J."/>
            <person name="Li P.W."/>
            <person name="Adams M.D."/>
            <person name="Amanatides P.G."/>
            <person name="Baden-Tillson H."/>
            <person name="Barnstead M."/>
            <person name="Chin S.H."/>
            <person name="Dew I."/>
            <person name="Evans C.A."/>
            <person name="Ferriera S."/>
            <person name="Flanigan M."/>
            <person name="Fosler C."/>
            <person name="Glodek A."/>
            <person name="Gu Z."/>
            <person name="Holt R.A."/>
            <person name="Jennings D."/>
            <person name="Kraft C.L."/>
            <person name="Lu F."/>
            <person name="Nguyen T."/>
            <person name="Nusskern D.R."/>
            <person name="Pfannkoch C.M."/>
            <person name="Sitter C."/>
            <person name="Sutton G.G."/>
            <person name="Venter J.C."/>
            <person name="Wang Z."/>
            <person name="Woodage T."/>
            <person name="Zheng X.H."/>
            <person name="Zhong F."/>
        </authorList>
    </citation>
    <scope>NUCLEOTIDE SEQUENCE [LARGE SCALE GENOMIC DNA]</scope>
    <source>
        <strain>BN</strain>
        <strain evidence="3">Sprague-Dawley</strain>
    </source>
</reference>
<gene>
    <name evidence="2" type="ORF">rCG_54796</name>
</gene>
<accession>A6IIR4</accession>
<sequence length="50" mass="5480">MCPSSDPQLLEEKPGQHQPPWSEILRSSPPSPESFSLSVCLSSSFHVLLS</sequence>
<dbReference type="EMBL" id="CH473962">
    <property type="protein sequence ID" value="EDL98634.1"/>
    <property type="molecule type" value="Genomic_DNA"/>
</dbReference>
<protein>
    <submittedName>
        <fullName evidence="2">RCG54796</fullName>
    </submittedName>
</protein>
<dbReference type="AlphaFoldDB" id="A6IIR4"/>
<evidence type="ECO:0000313" key="3">
    <source>
        <dbReference type="Proteomes" id="UP000234681"/>
    </source>
</evidence>
<evidence type="ECO:0000256" key="1">
    <source>
        <dbReference type="SAM" id="MobiDB-lite"/>
    </source>
</evidence>
<proteinExistence type="predicted"/>
<dbReference type="Proteomes" id="UP000234681">
    <property type="component" value="Chromosome 5"/>
</dbReference>